<evidence type="ECO:0000313" key="2">
    <source>
        <dbReference type="Proteomes" id="UP000248897"/>
    </source>
</evidence>
<proteinExistence type="predicted"/>
<reference evidence="1 2" key="1">
    <citation type="submission" date="2018-06" db="EMBL/GenBank/DDBJ databases">
        <authorList>
            <consortium name="Pathogen Informatics"/>
            <person name="Doyle S."/>
        </authorList>
    </citation>
    <scope>NUCLEOTIDE SEQUENCE [LARGE SCALE GENOMIC DNA]</scope>
    <source>
        <strain evidence="1 2">NCTC12961</strain>
    </source>
</reference>
<accession>A0A2X4V1S7</accession>
<dbReference type="EMBL" id="LS483469">
    <property type="protein sequence ID" value="SQI42108.1"/>
    <property type="molecule type" value="Genomic_DNA"/>
</dbReference>
<organism evidence="1 2">
    <name type="scientific">Serratia plymuthica</name>
    <dbReference type="NCBI Taxonomy" id="82996"/>
    <lineage>
        <taxon>Bacteria</taxon>
        <taxon>Pseudomonadati</taxon>
        <taxon>Pseudomonadota</taxon>
        <taxon>Gammaproteobacteria</taxon>
        <taxon>Enterobacterales</taxon>
        <taxon>Yersiniaceae</taxon>
        <taxon>Serratia</taxon>
    </lineage>
</organism>
<dbReference type="Proteomes" id="UP000248897">
    <property type="component" value="Chromosome 1"/>
</dbReference>
<protein>
    <submittedName>
        <fullName evidence="1">Uncharacterized protein</fullName>
    </submittedName>
</protein>
<gene>
    <name evidence="1" type="ORF">NCTC12961_03491</name>
</gene>
<name>A0A2X4V1S7_SERPL</name>
<dbReference type="AlphaFoldDB" id="A0A2X4V1S7"/>
<evidence type="ECO:0000313" key="1">
    <source>
        <dbReference type="EMBL" id="SQI42108.1"/>
    </source>
</evidence>
<sequence>MVSPTLPGCPHHVSESETSMLIRAFLAFYCPETGYSPMTAQPYHNISDDDNLNYLRIFFLELRIVFIKELQEGI</sequence>